<proteinExistence type="predicted"/>
<reference evidence="3" key="1">
    <citation type="submission" date="2015-07" db="EMBL/GenBank/DDBJ databases">
        <title>Draft Genome Sequences of Anaerolinea thermolimosa IMO-1, Bellilinea caldifistulae GOMI-1, Leptolinea tardivitalis YMTK-2, Levilinea saccharolytica KIBI-1,Longilinea arvoryzae KOME-1, Previously Described as Members of the Anaerolineaceae (Chloroflexi).</title>
        <authorList>
            <person name="Sekiguchi Y."/>
            <person name="Ohashi A."/>
            <person name="Matsuura N."/>
            <person name="Tourlousse M.D."/>
        </authorList>
    </citation>
    <scope>NUCLEOTIDE SEQUENCE [LARGE SCALE GENOMIC DNA]</scope>
    <source>
        <strain evidence="3">KOME-1</strain>
    </source>
</reference>
<name>A0A0S7BDY8_9CHLR</name>
<dbReference type="Gene3D" id="2.60.40.3680">
    <property type="match status" value="1"/>
</dbReference>
<accession>A0A0S7BDY8</accession>
<feature type="chain" id="PRO_5006632889" evidence="2">
    <location>
        <begin position="31"/>
        <end position="492"/>
    </location>
</feature>
<organism evidence="3">
    <name type="scientific">Longilinea arvoryzae</name>
    <dbReference type="NCBI Taxonomy" id="360412"/>
    <lineage>
        <taxon>Bacteria</taxon>
        <taxon>Bacillati</taxon>
        <taxon>Chloroflexota</taxon>
        <taxon>Anaerolineae</taxon>
        <taxon>Anaerolineales</taxon>
        <taxon>Anaerolineaceae</taxon>
        <taxon>Longilinea</taxon>
    </lineage>
</organism>
<sequence>MKSRSIFQICAALVLLAAAWISSPPSTTRADIGWPPLSPGGSSLEAPQGVDTNVRMLAEEVNLTIESFERPVPAGGEQSPAYHMRALVEAVFTMRNLGTADEAFDVWFPLAASLRYPGMLPYTPENIVSDFKVWVDGQPTATEQVQAPDVSDPAQQSAWARFGMTFPAGKDVTVRVNYTLYPSGRRPFGGFEYILQTGAGWKDSIGKAVINVYLPDTVTAESVSLSGKSIEGLPIAPQPTGYSIENNVIHWELTDLEPGAKDNIYVDVLEPERYRALVRARAQAANSPDSADAQLELANAIQGAVMIVKSVGQHGGGVTLADQANVAYRRALELAPQRAEIYAEYARWLMRTGGWSSLMFKGVCPPELCDLVSRGLSLFPENADLIQINAEIQSLQTEAAPYATQAALDQTATADGAARQATQQALSATSTAAALQPSATSITPTGKPLFTPTVTPTPARGLTGFEPFIWLPLALVALVFMLISIRQRPNRS</sequence>
<keyword evidence="2" id="KW-0732">Signal</keyword>
<evidence type="ECO:0000256" key="2">
    <source>
        <dbReference type="SAM" id="SignalP"/>
    </source>
</evidence>
<dbReference type="AlphaFoldDB" id="A0A0S7BDY8"/>
<feature type="signal peptide" evidence="2">
    <location>
        <begin position="1"/>
        <end position="30"/>
    </location>
</feature>
<dbReference type="Proteomes" id="UP000055060">
    <property type="component" value="Unassembled WGS sequence"/>
</dbReference>
<evidence type="ECO:0000313" key="4">
    <source>
        <dbReference type="Proteomes" id="UP000055060"/>
    </source>
</evidence>
<gene>
    <name evidence="3" type="ORF">LARV_00769</name>
</gene>
<dbReference type="EMBL" id="DF967972">
    <property type="protein sequence ID" value="GAP13028.1"/>
    <property type="molecule type" value="Genomic_DNA"/>
</dbReference>
<feature type="transmembrane region" description="Helical" evidence="1">
    <location>
        <begin position="468"/>
        <end position="485"/>
    </location>
</feature>
<evidence type="ECO:0000313" key="3">
    <source>
        <dbReference type="EMBL" id="GAP13028.1"/>
    </source>
</evidence>
<dbReference type="OrthoDB" id="1120343at2"/>
<keyword evidence="1" id="KW-1133">Transmembrane helix</keyword>
<keyword evidence="4" id="KW-1185">Reference proteome</keyword>
<keyword evidence="1" id="KW-0472">Membrane</keyword>
<keyword evidence="1" id="KW-0812">Transmembrane</keyword>
<evidence type="ECO:0000256" key="1">
    <source>
        <dbReference type="SAM" id="Phobius"/>
    </source>
</evidence>
<dbReference type="RefSeq" id="WP_075072396.1">
    <property type="nucleotide sequence ID" value="NZ_DF967972.1"/>
</dbReference>
<protein>
    <submittedName>
        <fullName evidence="3">Uncharacterized protein</fullName>
    </submittedName>
</protein>